<dbReference type="PANTHER" id="PTHR42765">
    <property type="entry name" value="SOLEUCYL-TRNA SYNTHETASE"/>
    <property type="match status" value="1"/>
</dbReference>
<feature type="binding site" evidence="12">
    <location>
        <position position="945"/>
    </location>
    <ligand>
        <name>Zn(2+)</name>
        <dbReference type="ChEBI" id="CHEBI:29105"/>
    </ligand>
</feature>
<feature type="domain" description="Aminoacyl-tRNA synthetase class Ia" evidence="13">
    <location>
        <begin position="34"/>
        <end position="666"/>
    </location>
</feature>
<dbReference type="Proteomes" id="UP000295783">
    <property type="component" value="Unassembled WGS sequence"/>
</dbReference>
<evidence type="ECO:0000256" key="3">
    <source>
        <dbReference type="ARBA" id="ARBA00022598"/>
    </source>
</evidence>
<dbReference type="GO" id="GO:0000049">
    <property type="term" value="F:tRNA binding"/>
    <property type="evidence" value="ECO:0007669"/>
    <property type="project" value="InterPro"/>
</dbReference>
<keyword evidence="8 12" id="KW-0648">Protein biosynthesis</keyword>
<dbReference type="AlphaFoldDB" id="A0A4R6WPP6"/>
<evidence type="ECO:0000256" key="2">
    <source>
        <dbReference type="ARBA" id="ARBA00022490"/>
    </source>
</evidence>
<dbReference type="InterPro" id="IPR014729">
    <property type="entry name" value="Rossmann-like_a/b/a_fold"/>
</dbReference>
<keyword evidence="3 12" id="KW-0436">Ligase</keyword>
<keyword evidence="6 12" id="KW-0862">Zinc</keyword>
<evidence type="ECO:0000256" key="5">
    <source>
        <dbReference type="ARBA" id="ARBA00022741"/>
    </source>
</evidence>
<dbReference type="GO" id="GO:0002161">
    <property type="term" value="F:aminoacyl-tRNA deacylase activity"/>
    <property type="evidence" value="ECO:0007669"/>
    <property type="project" value="InterPro"/>
</dbReference>
<keyword evidence="9 12" id="KW-0030">Aminoacyl-tRNA synthetase</keyword>
<dbReference type="GO" id="GO:0006428">
    <property type="term" value="P:isoleucyl-tRNA aminoacylation"/>
    <property type="evidence" value="ECO:0007669"/>
    <property type="project" value="UniProtKB-UniRule"/>
</dbReference>
<gene>
    <name evidence="12" type="primary">ileS</name>
    <name evidence="16" type="ORF">A8950_1487</name>
</gene>
<dbReference type="InterPro" id="IPR009008">
    <property type="entry name" value="Val/Leu/Ile-tRNA-synth_edit"/>
</dbReference>
<evidence type="ECO:0000313" key="16">
    <source>
        <dbReference type="EMBL" id="TDQ83201.1"/>
    </source>
</evidence>
<dbReference type="SUPFAM" id="SSF50677">
    <property type="entry name" value="ValRS/IleRS/LeuRS editing domain"/>
    <property type="match status" value="1"/>
</dbReference>
<feature type="short sequence motif" description="'HIGH' region" evidence="12">
    <location>
        <begin position="64"/>
        <end position="74"/>
    </location>
</feature>
<dbReference type="EC" id="6.1.1.5" evidence="12"/>
<dbReference type="GO" id="GO:0005524">
    <property type="term" value="F:ATP binding"/>
    <property type="evidence" value="ECO:0007669"/>
    <property type="project" value="UniProtKB-UniRule"/>
</dbReference>
<dbReference type="InterPro" id="IPR023585">
    <property type="entry name" value="Ile-tRNA-ligase_type1"/>
</dbReference>
<dbReference type="CDD" id="cd07960">
    <property type="entry name" value="Anticodon_Ia_Ile_BEm"/>
    <property type="match status" value="1"/>
</dbReference>
<dbReference type="CDD" id="cd00818">
    <property type="entry name" value="IleRS_core"/>
    <property type="match status" value="1"/>
</dbReference>
<evidence type="ECO:0000256" key="12">
    <source>
        <dbReference type="HAMAP-Rule" id="MF_02002"/>
    </source>
</evidence>
<keyword evidence="4 12" id="KW-0479">Metal-binding</keyword>
<dbReference type="GO" id="GO:0005829">
    <property type="term" value="C:cytosol"/>
    <property type="evidence" value="ECO:0007669"/>
    <property type="project" value="TreeGrafter"/>
</dbReference>
<evidence type="ECO:0000313" key="17">
    <source>
        <dbReference type="Proteomes" id="UP000295783"/>
    </source>
</evidence>
<dbReference type="NCBIfam" id="TIGR00392">
    <property type="entry name" value="ileS"/>
    <property type="match status" value="1"/>
</dbReference>
<feature type="binding site" evidence="12">
    <location>
        <position position="922"/>
    </location>
    <ligand>
        <name>Zn(2+)</name>
        <dbReference type="ChEBI" id="CHEBI:29105"/>
    </ligand>
</feature>
<keyword evidence="7 12" id="KW-0067">ATP-binding</keyword>
<dbReference type="InterPro" id="IPR050081">
    <property type="entry name" value="Ile-tRNA_ligase"/>
</dbReference>
<dbReference type="RefSeq" id="WP_133612977.1">
    <property type="nucleotide sequence ID" value="NZ_SNYW01000007.1"/>
</dbReference>
<comment type="domain">
    <text evidence="12">IleRS has two distinct active sites: one for aminoacylation and one for editing. The misactivated valine is translocated from the active site to the editing site, which sterically excludes the correctly activated isoleucine. The single editing site contains two valyl binding pockets, one specific for each substrate (Val-AMP or Val-tRNA(Ile)).</text>
</comment>
<dbReference type="SUPFAM" id="SSF52374">
    <property type="entry name" value="Nucleotidylyl transferase"/>
    <property type="match status" value="1"/>
</dbReference>
<feature type="domain" description="Zinc finger FPG/IleRS-type" evidence="14">
    <location>
        <begin position="919"/>
        <end position="946"/>
    </location>
</feature>
<evidence type="ECO:0000256" key="8">
    <source>
        <dbReference type="ARBA" id="ARBA00022917"/>
    </source>
</evidence>
<dbReference type="InterPro" id="IPR010663">
    <property type="entry name" value="Znf_FPG/IleRS"/>
</dbReference>
<dbReference type="FunFam" id="3.40.50.620:FF:000042">
    <property type="entry name" value="Isoleucine--tRNA ligase"/>
    <property type="match status" value="1"/>
</dbReference>
<evidence type="ECO:0000256" key="1">
    <source>
        <dbReference type="ARBA" id="ARBA00006887"/>
    </source>
</evidence>
<dbReference type="InterPro" id="IPR001412">
    <property type="entry name" value="aa-tRNA-synth_I_CS"/>
</dbReference>
<evidence type="ECO:0000259" key="15">
    <source>
        <dbReference type="Pfam" id="PF08264"/>
    </source>
</evidence>
<comment type="similarity">
    <text evidence="1 12">Belongs to the class-I aminoacyl-tRNA synthetase family. IleS type 1 subfamily.</text>
</comment>
<organism evidence="16 17">
    <name type="scientific">Dongia mobilis</name>
    <dbReference type="NCBI Taxonomy" id="578943"/>
    <lineage>
        <taxon>Bacteria</taxon>
        <taxon>Pseudomonadati</taxon>
        <taxon>Pseudomonadota</taxon>
        <taxon>Alphaproteobacteria</taxon>
        <taxon>Rhodospirillales</taxon>
        <taxon>Dongiaceae</taxon>
        <taxon>Dongia</taxon>
    </lineage>
</organism>
<dbReference type="Pfam" id="PF00133">
    <property type="entry name" value="tRNA-synt_1"/>
    <property type="match status" value="1"/>
</dbReference>
<dbReference type="InterPro" id="IPR002301">
    <property type="entry name" value="Ile-tRNA-ligase"/>
</dbReference>
<keyword evidence="2 12" id="KW-0963">Cytoplasm</keyword>
<comment type="catalytic activity">
    <reaction evidence="11 12">
        <text>tRNA(Ile) + L-isoleucine + ATP = L-isoleucyl-tRNA(Ile) + AMP + diphosphate</text>
        <dbReference type="Rhea" id="RHEA:11060"/>
        <dbReference type="Rhea" id="RHEA-COMP:9666"/>
        <dbReference type="Rhea" id="RHEA-COMP:9695"/>
        <dbReference type="ChEBI" id="CHEBI:30616"/>
        <dbReference type="ChEBI" id="CHEBI:33019"/>
        <dbReference type="ChEBI" id="CHEBI:58045"/>
        <dbReference type="ChEBI" id="CHEBI:78442"/>
        <dbReference type="ChEBI" id="CHEBI:78528"/>
        <dbReference type="ChEBI" id="CHEBI:456215"/>
        <dbReference type="EC" id="6.1.1.5"/>
    </reaction>
</comment>
<dbReference type="InterPro" id="IPR033708">
    <property type="entry name" value="Anticodon_Ile_BEm"/>
</dbReference>
<name>A0A4R6WPP6_9PROT</name>
<comment type="subcellular location">
    <subcellularLocation>
        <location evidence="12">Cytoplasm</location>
    </subcellularLocation>
</comment>
<evidence type="ECO:0000256" key="10">
    <source>
        <dbReference type="ARBA" id="ARBA00025217"/>
    </source>
</evidence>
<dbReference type="PANTHER" id="PTHR42765:SF1">
    <property type="entry name" value="ISOLEUCINE--TRNA LIGASE, MITOCHONDRIAL"/>
    <property type="match status" value="1"/>
</dbReference>
<comment type="cofactor">
    <cofactor evidence="12">
        <name>Zn(2+)</name>
        <dbReference type="ChEBI" id="CHEBI:29105"/>
    </cofactor>
    <text evidence="12">Binds 1 zinc ion per subunit.</text>
</comment>
<dbReference type="Gene3D" id="3.90.740.10">
    <property type="entry name" value="Valyl/Leucyl/Isoleucyl-tRNA synthetase, editing domain"/>
    <property type="match status" value="1"/>
</dbReference>
<reference evidence="16 17" key="1">
    <citation type="submission" date="2019-03" db="EMBL/GenBank/DDBJ databases">
        <title>Genomic Encyclopedia of Type Strains, Phase III (KMG-III): the genomes of soil and plant-associated and newly described type strains.</title>
        <authorList>
            <person name="Whitman W."/>
        </authorList>
    </citation>
    <scope>NUCLEOTIDE SEQUENCE [LARGE SCALE GENOMIC DNA]</scope>
    <source>
        <strain evidence="16 17">CGMCC 1.7660</strain>
    </source>
</reference>
<dbReference type="Pfam" id="PF06827">
    <property type="entry name" value="zf-FPG_IleRS"/>
    <property type="match status" value="1"/>
</dbReference>
<feature type="short sequence motif" description="'KMSKS' region" evidence="12">
    <location>
        <begin position="628"/>
        <end position="632"/>
    </location>
</feature>
<dbReference type="EMBL" id="SNYW01000007">
    <property type="protein sequence ID" value="TDQ83201.1"/>
    <property type="molecule type" value="Genomic_DNA"/>
</dbReference>
<feature type="binding site" evidence="12">
    <location>
        <position position="587"/>
    </location>
    <ligand>
        <name>L-isoleucyl-5'-AMP</name>
        <dbReference type="ChEBI" id="CHEBI:178002"/>
    </ligand>
</feature>
<comment type="function">
    <text evidence="10 12">Catalyzes the attachment of isoleucine to tRNA(Ile). As IleRS can inadvertently accommodate and process structurally similar amino acids such as valine, to avoid such errors it has two additional distinct tRNA(Ile)-dependent editing activities. One activity is designated as 'pretransfer' editing and involves the hydrolysis of activated Val-AMP. The other activity is designated 'posttransfer' editing and involves deacylation of mischarged Val-tRNA(Ile).</text>
</comment>
<feature type="domain" description="Methionyl/Valyl/Leucyl/Isoleucyl-tRNA synthetase anticodon-binding" evidence="15">
    <location>
        <begin position="710"/>
        <end position="863"/>
    </location>
</feature>
<dbReference type="InterPro" id="IPR002300">
    <property type="entry name" value="aa-tRNA-synth_Ia"/>
</dbReference>
<keyword evidence="5 12" id="KW-0547">Nucleotide-binding</keyword>
<dbReference type="SUPFAM" id="SSF47323">
    <property type="entry name" value="Anticodon-binding domain of a subclass of class I aminoacyl-tRNA synthetases"/>
    <property type="match status" value="1"/>
</dbReference>
<dbReference type="Gene3D" id="3.40.50.620">
    <property type="entry name" value="HUPs"/>
    <property type="match status" value="2"/>
</dbReference>
<protein>
    <recommendedName>
        <fullName evidence="12">Isoleucine--tRNA ligase</fullName>
        <ecNumber evidence="12">6.1.1.5</ecNumber>
    </recommendedName>
    <alternativeName>
        <fullName evidence="12">Isoleucyl-tRNA synthetase</fullName>
        <shortName evidence="12">IleRS</shortName>
    </alternativeName>
</protein>
<evidence type="ECO:0000259" key="14">
    <source>
        <dbReference type="Pfam" id="PF06827"/>
    </source>
</evidence>
<evidence type="ECO:0000256" key="4">
    <source>
        <dbReference type="ARBA" id="ARBA00022723"/>
    </source>
</evidence>
<keyword evidence="17" id="KW-1185">Reference proteome</keyword>
<dbReference type="PROSITE" id="PS00178">
    <property type="entry name" value="AA_TRNA_LIGASE_I"/>
    <property type="match status" value="1"/>
</dbReference>
<feature type="binding site" evidence="12">
    <location>
        <position position="925"/>
    </location>
    <ligand>
        <name>Zn(2+)</name>
        <dbReference type="ChEBI" id="CHEBI:29105"/>
    </ligand>
</feature>
<evidence type="ECO:0000256" key="9">
    <source>
        <dbReference type="ARBA" id="ARBA00023146"/>
    </source>
</evidence>
<evidence type="ECO:0000256" key="7">
    <source>
        <dbReference type="ARBA" id="ARBA00022840"/>
    </source>
</evidence>
<dbReference type="HAMAP" id="MF_02002">
    <property type="entry name" value="Ile_tRNA_synth_type1"/>
    <property type="match status" value="1"/>
</dbReference>
<dbReference type="Gene3D" id="1.10.10.830">
    <property type="entry name" value="Ile-tRNA synthetase CP2 domain-like"/>
    <property type="match status" value="1"/>
</dbReference>
<feature type="binding site" evidence="12">
    <location>
        <position position="942"/>
    </location>
    <ligand>
        <name>Zn(2+)</name>
        <dbReference type="ChEBI" id="CHEBI:29105"/>
    </ligand>
</feature>
<accession>A0A4R6WPP6</accession>
<dbReference type="Pfam" id="PF08264">
    <property type="entry name" value="Anticodon_1"/>
    <property type="match status" value="1"/>
</dbReference>
<dbReference type="GO" id="GO:0008270">
    <property type="term" value="F:zinc ion binding"/>
    <property type="evidence" value="ECO:0007669"/>
    <property type="project" value="UniProtKB-UniRule"/>
</dbReference>
<dbReference type="InterPro" id="IPR009080">
    <property type="entry name" value="tRNAsynth_Ia_anticodon-bd"/>
</dbReference>
<dbReference type="PRINTS" id="PR00984">
    <property type="entry name" value="TRNASYNTHILE"/>
</dbReference>
<evidence type="ECO:0000256" key="11">
    <source>
        <dbReference type="ARBA" id="ARBA00048359"/>
    </source>
</evidence>
<comment type="caution">
    <text evidence="16">The sequence shown here is derived from an EMBL/GenBank/DDBJ whole genome shotgun (WGS) entry which is preliminary data.</text>
</comment>
<sequence>MSADKPTPDYKNTVFLPKTDFPMRGDLPKKEPAILANWETGNLYGRMRRESKGRQPFVLHDGPPYANGNIHIGHALNKILKDVINRSQQMLGKDAHYVPGWDCHGLPIEWMIEEQYRKAGKNKDEVEINEFRRQCREFAEKWIDVQREEFKRLGVAGDWDHPYLTMSFAAEAQIVREIGKFLMNGGLYRGSKPVMWSVVEKTALAEAEVEYHDHVSNTIWVKFPVAEGPAALQGAAIVIWTTTPWTIPGNRAIAFGNEIDYVGIEVTAVGEGAHVQAGDRLVVARALLESFAATAAISAHKEFWSGKGADLAGIVARHPFHGSGYDFRVTAHAGEFVSTEAGTGFVHIAPGHGADDYELGLANGIEVPQTVGPDGVYYDHVPLFAGKSVLTPYGKKGNADAAVTDALKERGMLVAEGKVTHSYPHSWRSKAPVIFRNTPQWFISMEKNGLRKTALAEIEKTRFVPESGKTRLYSMIENRPDWCISRQRAWGVPIAVFVNKKTQEPLRDQKVIDRIAEAFMAEGADAWYSSHPSRFLGNDYSPEDFEQVKDVVDVWFDSGSTHAFVLEDGTRADPTWDMQGPADLYLEGSDQHRGWFHSSLLESVGTRGKAPYKGVLTHGFVLDEQGRKMSKSLGNVVAPQKVMEQYGADILRLWVTASDYSDDLRIGNEIIKFMADHYRRLRNTFRYVLGALDGWQESERLAAKEMPELDRWVLHRLAELDRKVRQTAENYDFHSLFTELHNFCAVDLSAFYFDIRKDALYCDRPDSIRRRATRTVLYEVFNCLTAWLAPILCFTAEEAWRARPWTDGEESVHLRIIPAIPADWYDAALADKWLELRDIRRVVTGALEKARAEKKIGASLQAHPVVYLTPERQAQLAGLDLGEIAITSDITLSGAAAPADAFTLPDVAGVAAMINLAEGEKCERCWQILPEVGKDERHPTLCGRCTDAVEAA</sequence>
<comment type="subunit">
    <text evidence="12">Monomer.</text>
</comment>
<evidence type="ECO:0000256" key="6">
    <source>
        <dbReference type="ARBA" id="ARBA00022833"/>
    </source>
</evidence>
<dbReference type="InterPro" id="IPR013155">
    <property type="entry name" value="M/V/L/I-tRNA-synth_anticd-bd"/>
</dbReference>
<proteinExistence type="inferred from homology"/>
<dbReference type="Gene3D" id="1.10.730.20">
    <property type="match status" value="1"/>
</dbReference>
<dbReference type="GO" id="GO:0004822">
    <property type="term" value="F:isoleucine-tRNA ligase activity"/>
    <property type="evidence" value="ECO:0007669"/>
    <property type="project" value="UniProtKB-UniRule"/>
</dbReference>
<evidence type="ECO:0000259" key="13">
    <source>
        <dbReference type="Pfam" id="PF00133"/>
    </source>
</evidence>
<feature type="binding site" evidence="12">
    <location>
        <position position="631"/>
    </location>
    <ligand>
        <name>ATP</name>
        <dbReference type="ChEBI" id="CHEBI:30616"/>
    </ligand>
</feature>
<dbReference type="OrthoDB" id="9810365at2"/>